<comment type="similarity">
    <text evidence="1">Belongs to the UPF0177 family.</text>
</comment>
<evidence type="ECO:0000259" key="3">
    <source>
        <dbReference type="Pfam" id="PF02517"/>
    </source>
</evidence>
<dbReference type="Proteomes" id="UP000267208">
    <property type="component" value="Chromosome"/>
</dbReference>
<feature type="transmembrane region" description="Helical" evidence="2">
    <location>
        <begin position="87"/>
        <end position="108"/>
    </location>
</feature>
<dbReference type="GO" id="GO:0006508">
    <property type="term" value="P:proteolysis"/>
    <property type="evidence" value="ECO:0007669"/>
    <property type="project" value="UniProtKB-KW"/>
</dbReference>
<keyword evidence="2" id="KW-0472">Membrane</keyword>
<reference evidence="5" key="1">
    <citation type="submission" date="2018-08" db="EMBL/GenBank/DDBJ databases">
        <title>Genome of Lactobacillus sp. HBUAS52074.</title>
        <authorList>
            <person name="Guo Z."/>
            <person name="Zhang Z.D."/>
        </authorList>
    </citation>
    <scope>NUCLEOTIDE SEQUENCE [LARGE SCALE GENOMIC DNA]</scope>
    <source>
        <strain evidence="5">HBUAS52074</strain>
    </source>
</reference>
<proteinExistence type="inferred from homology"/>
<dbReference type="PANTHER" id="PTHR36435">
    <property type="entry name" value="SLR1288 PROTEIN"/>
    <property type="match status" value="1"/>
</dbReference>
<gene>
    <name evidence="4" type="ORF">D1B17_04610</name>
</gene>
<dbReference type="AlphaFoldDB" id="A0A386PSY4"/>
<keyword evidence="2" id="KW-1133">Transmembrane helix</keyword>
<dbReference type="InterPro" id="IPR003675">
    <property type="entry name" value="Rce1/LyrA-like_dom"/>
</dbReference>
<organism evidence="4 5">
    <name type="scientific">Companilactobacillus zhachilii</name>
    <dbReference type="NCBI Taxonomy" id="2304606"/>
    <lineage>
        <taxon>Bacteria</taxon>
        <taxon>Bacillati</taxon>
        <taxon>Bacillota</taxon>
        <taxon>Bacilli</taxon>
        <taxon>Lactobacillales</taxon>
        <taxon>Lactobacillaceae</taxon>
        <taxon>Companilactobacillus</taxon>
    </lineage>
</organism>
<feature type="transmembrane region" description="Helical" evidence="2">
    <location>
        <begin position="120"/>
        <end position="140"/>
    </location>
</feature>
<name>A0A386PSY4_9LACO</name>
<evidence type="ECO:0000256" key="1">
    <source>
        <dbReference type="ARBA" id="ARBA00009067"/>
    </source>
</evidence>
<dbReference type="RefSeq" id="WP_120142196.1">
    <property type="nucleotide sequence ID" value="NZ_CP031933.2"/>
</dbReference>
<dbReference type="OrthoDB" id="8607342at2"/>
<protein>
    <submittedName>
        <fullName evidence="4">CPBP family intramembrane metalloprotease</fullName>
    </submittedName>
</protein>
<evidence type="ECO:0000256" key="2">
    <source>
        <dbReference type="SAM" id="Phobius"/>
    </source>
</evidence>
<dbReference type="PANTHER" id="PTHR36435:SF1">
    <property type="entry name" value="CAAX AMINO TERMINAL PROTEASE FAMILY PROTEIN"/>
    <property type="match status" value="1"/>
</dbReference>
<dbReference type="GO" id="GO:0080120">
    <property type="term" value="P:CAAX-box protein maturation"/>
    <property type="evidence" value="ECO:0007669"/>
    <property type="project" value="UniProtKB-ARBA"/>
</dbReference>
<feature type="transmembrane region" description="Helical" evidence="2">
    <location>
        <begin position="152"/>
        <end position="176"/>
    </location>
</feature>
<dbReference type="EMBL" id="CP031933">
    <property type="protein sequence ID" value="AYE37949.1"/>
    <property type="molecule type" value="Genomic_DNA"/>
</dbReference>
<feature type="domain" description="CAAX prenyl protease 2/Lysostaphin resistance protein A-like" evidence="3">
    <location>
        <begin position="125"/>
        <end position="218"/>
    </location>
</feature>
<keyword evidence="4" id="KW-0645">Protease</keyword>
<dbReference type="InterPro" id="IPR052710">
    <property type="entry name" value="CAAX_protease"/>
</dbReference>
<feature type="transmembrane region" description="Helical" evidence="2">
    <location>
        <begin position="213"/>
        <end position="231"/>
    </location>
</feature>
<keyword evidence="4" id="KW-0482">Metalloprotease</keyword>
<keyword evidence="5" id="KW-1185">Reference proteome</keyword>
<keyword evidence="4" id="KW-0378">Hydrolase</keyword>
<feature type="transmembrane region" description="Helical" evidence="2">
    <location>
        <begin position="12"/>
        <end position="31"/>
    </location>
</feature>
<evidence type="ECO:0000313" key="5">
    <source>
        <dbReference type="Proteomes" id="UP000267208"/>
    </source>
</evidence>
<dbReference type="KEGG" id="lzh:D1B17_04610"/>
<accession>A0A386PSY4</accession>
<evidence type="ECO:0000313" key="4">
    <source>
        <dbReference type="EMBL" id="AYE37949.1"/>
    </source>
</evidence>
<keyword evidence="2" id="KW-0812">Transmembrane</keyword>
<dbReference type="GO" id="GO:0004175">
    <property type="term" value="F:endopeptidase activity"/>
    <property type="evidence" value="ECO:0007669"/>
    <property type="project" value="UniProtKB-ARBA"/>
</dbReference>
<feature type="transmembrane region" description="Helical" evidence="2">
    <location>
        <begin position="51"/>
        <end position="71"/>
    </location>
</feature>
<dbReference type="Pfam" id="PF02517">
    <property type="entry name" value="Rce1-like"/>
    <property type="match status" value="1"/>
</dbReference>
<feature type="transmembrane region" description="Helical" evidence="2">
    <location>
        <begin position="182"/>
        <end position="201"/>
    </location>
</feature>
<dbReference type="GO" id="GO:0008237">
    <property type="term" value="F:metallopeptidase activity"/>
    <property type="evidence" value="ECO:0007669"/>
    <property type="project" value="UniProtKB-KW"/>
</dbReference>
<sequence length="232" mass="26072">MKNIKNTYHPIKVILLIISFLGLFILEQLPLSILTLSKKQLGTKYSSYLNYAPIATIVLLIIAAIIIILVFKRAQKFPTQKFTKSTWLVIAIGSILTLLINVATVPFMRNTNDNVEALKLVASNNIVILIIFTIFVAPILEEIIFRGIFMNWFFVNRPFLSILFSGLLFGYVHAPFAADTDWIYALSKILLGIVLAGVYYRTKNIKADITVHFLNNFLAILSGALMSGVILF</sequence>